<evidence type="ECO:0000256" key="10">
    <source>
        <dbReference type="PROSITE-ProRule" id="PRU00723"/>
    </source>
</evidence>
<dbReference type="SUPFAM" id="SSF54928">
    <property type="entry name" value="RNA-binding domain, RBD"/>
    <property type="match status" value="1"/>
</dbReference>
<feature type="region of interest" description="Disordered" evidence="11">
    <location>
        <begin position="593"/>
        <end position="627"/>
    </location>
</feature>
<evidence type="ECO:0000259" key="13">
    <source>
        <dbReference type="PROSITE" id="PS50102"/>
    </source>
</evidence>
<keyword evidence="17" id="KW-1185">Reference proteome</keyword>
<feature type="region of interest" description="Disordered" evidence="11">
    <location>
        <begin position="186"/>
        <end position="264"/>
    </location>
</feature>
<dbReference type="AlphaFoldDB" id="A0A1M2V5G2"/>
<sequence length="1147" mass="125229">MGAIGLCPRGDRCRYAHITESEFGSEETDERSESNDADAILNDTAILQPDNVSQGGSIDASDQTGSKKPQEVCHRYFEGRRCFKLPCKRSHDILDLARLPPDDKLVVKNSYKIREALAAQLAAESAKKASTSASASHKPPPIADTAKKRQKGPRKPGILIAPVPLQPGEQGERLYRETELIRSIDGAQDVSATSKGKGRADGKLPDIGDRSSGTRPKAQPASPTLRDDADGDSTDATFYSADSRVEAPRTSPDTAHVASRPMATSSSPCFDYLNGRCRREFCRYSHDVDREQMRLQFQERTRVLPPDGRGYSASSQALPITQPLPPRQITAAPPLGRQQHVPSRGSGSGHTTASNRPPPPDLRAPVLPPGLGLETMARNALPASQPQAPPESFTITVLDSTKVTFGPGFIVTQVVTGFECRQIILEGIPTSAVPASISEKLAAYGTVTTIVPTESDKGDKRAAYKATFASGDAAAQAVTALNGKKFLGRTVSVRLAQKASSVLGGGTFCDTDVLFELPAPWQKGFIGFPTEELAHRSIALAKTTNVGVSQVHAEMFQGIPNIGVYNVRFENLPPTFTPDDLKKYFVLPLEEKKKPKQGEKKKSKRGGKGKAKEQPSDDPKTPEPESATELCEGIMIQRGKYTSLQGAFAGLKRMLQEHDEEVSINALPPPYHKFVRVWAHFSNPTAASNATAALDRFCPRFVGKGRIFAQHVKTLRYLLPGSVFDVLAYDIDLLRSYLHDDENTTLSVIDKRASLGPGAAVIVKLVSQSMTSLTKAKTTFDRVLRGEKVTDNGKIVWNDFFASKAGEEFLRELEEENPRVKVTSDPRRRTLALFGVRYQRERVRDHIVHRVRLLKSQKLHRYPVFGHLVGVFVSEDLPKLRRHLGYENAWFDLTNQQLVVQGDEDAQKVAQLAVLHAQQRLSRRPTGDDDGCPVCFSEPSHPVSLPCGHTWCKACLVGYLHASVDSKSFPLTCLADSARCTEPIALSTAQRLLSTDEFDAVVNAAFVAHVQQHPADFHYCPTPDCPQVYRTATATAAASARTRASAAVLQCPSCLARICAHCNTEAHEGGSCQDSNPEDELLFEQWKMGHDVKSCPGCKVPIERAAGCNHMTCASCKIHICWVCLATFAQSAEVYDHMRGLHGGIGL</sequence>
<dbReference type="Pfam" id="PF22191">
    <property type="entry name" value="IBR_1"/>
    <property type="match status" value="1"/>
</dbReference>
<dbReference type="EC" id="2.3.2.31" evidence="2"/>
<dbReference type="InterPro" id="IPR000571">
    <property type="entry name" value="Znf_CCCH"/>
</dbReference>
<evidence type="ECO:0000259" key="12">
    <source>
        <dbReference type="PROSITE" id="PS50089"/>
    </source>
</evidence>
<dbReference type="InterPro" id="IPR001841">
    <property type="entry name" value="Znf_RING"/>
</dbReference>
<feature type="region of interest" description="Disordered" evidence="11">
    <location>
        <begin position="20"/>
        <end position="70"/>
    </location>
</feature>
<evidence type="ECO:0000256" key="1">
    <source>
        <dbReference type="ARBA" id="ARBA00001798"/>
    </source>
</evidence>
<keyword evidence="6 10" id="KW-0863">Zinc-finger</keyword>
<evidence type="ECO:0000313" key="17">
    <source>
        <dbReference type="Proteomes" id="UP000184267"/>
    </source>
</evidence>
<evidence type="ECO:0000256" key="9">
    <source>
        <dbReference type="PROSITE-ProRule" id="PRU00176"/>
    </source>
</evidence>
<evidence type="ECO:0000256" key="11">
    <source>
        <dbReference type="SAM" id="MobiDB-lite"/>
    </source>
</evidence>
<protein>
    <recommendedName>
        <fullName evidence="2">RBR-type E3 ubiquitin transferase</fullName>
        <ecNumber evidence="2">2.3.2.31</ecNumber>
    </recommendedName>
</protein>
<evidence type="ECO:0000256" key="2">
    <source>
        <dbReference type="ARBA" id="ARBA00012251"/>
    </source>
</evidence>
<dbReference type="CDD" id="cd22585">
    <property type="entry name" value="Rcat_RBR_DEAH12-like"/>
    <property type="match status" value="1"/>
</dbReference>
<accession>A0A1M2V5G2</accession>
<dbReference type="STRING" id="154538.A0A1M2V5G2"/>
<feature type="domain" description="C3H1-type" evidence="14">
    <location>
        <begin position="263"/>
        <end position="289"/>
    </location>
</feature>
<evidence type="ECO:0000259" key="14">
    <source>
        <dbReference type="PROSITE" id="PS50103"/>
    </source>
</evidence>
<dbReference type="SUPFAM" id="SSF57850">
    <property type="entry name" value="RING/U-box"/>
    <property type="match status" value="2"/>
</dbReference>
<dbReference type="OMA" id="ARICAHC"/>
<organism evidence="16 17">
    <name type="scientific">Trametes pubescens</name>
    <name type="common">White-rot fungus</name>
    <dbReference type="NCBI Taxonomy" id="154538"/>
    <lineage>
        <taxon>Eukaryota</taxon>
        <taxon>Fungi</taxon>
        <taxon>Dikarya</taxon>
        <taxon>Basidiomycota</taxon>
        <taxon>Agaricomycotina</taxon>
        <taxon>Agaricomycetes</taxon>
        <taxon>Polyporales</taxon>
        <taxon>Polyporaceae</taxon>
        <taxon>Trametes</taxon>
    </lineage>
</organism>
<feature type="zinc finger region" description="C3H1-type" evidence="10">
    <location>
        <begin position="263"/>
        <end position="289"/>
    </location>
</feature>
<dbReference type="Gene3D" id="3.30.70.330">
    <property type="match status" value="1"/>
</dbReference>
<dbReference type="CDD" id="cd00590">
    <property type="entry name" value="RRM_SF"/>
    <property type="match status" value="1"/>
</dbReference>
<feature type="compositionally biased region" description="Polar residues" evidence="11">
    <location>
        <begin position="50"/>
        <end position="67"/>
    </location>
</feature>
<feature type="region of interest" description="Disordered" evidence="11">
    <location>
        <begin position="303"/>
        <end position="372"/>
    </location>
</feature>
<dbReference type="SMART" id="SM00184">
    <property type="entry name" value="RING"/>
    <property type="match status" value="1"/>
</dbReference>
<keyword evidence="4 10" id="KW-0479">Metal-binding</keyword>
<comment type="caution">
    <text evidence="16">The sequence shown here is derived from an EMBL/GenBank/DDBJ whole genome shotgun (WGS) entry which is preliminary data.</text>
</comment>
<dbReference type="InterPro" id="IPR031127">
    <property type="entry name" value="E3_UB_ligase_RBR"/>
</dbReference>
<dbReference type="Pfam" id="PF13445">
    <property type="entry name" value="zf-RING_UBOX"/>
    <property type="match status" value="1"/>
</dbReference>
<gene>
    <name evidence="16" type="ORF">TRAPUB_6669</name>
</gene>
<feature type="compositionally biased region" description="Basic and acidic residues" evidence="11">
    <location>
        <begin position="610"/>
        <end position="623"/>
    </location>
</feature>
<feature type="compositionally biased region" description="Pro residues" evidence="11">
    <location>
        <begin position="356"/>
        <end position="368"/>
    </location>
</feature>
<dbReference type="GO" id="GO:0003723">
    <property type="term" value="F:RNA binding"/>
    <property type="evidence" value="ECO:0007669"/>
    <property type="project" value="UniProtKB-UniRule"/>
</dbReference>
<dbReference type="GO" id="GO:0008270">
    <property type="term" value="F:zinc ion binding"/>
    <property type="evidence" value="ECO:0007669"/>
    <property type="project" value="UniProtKB-KW"/>
</dbReference>
<dbReference type="InterPro" id="IPR000504">
    <property type="entry name" value="RRM_dom"/>
</dbReference>
<evidence type="ECO:0000259" key="15">
    <source>
        <dbReference type="PROSITE" id="PS51873"/>
    </source>
</evidence>
<dbReference type="InterPro" id="IPR013083">
    <property type="entry name" value="Znf_RING/FYVE/PHD"/>
</dbReference>
<feature type="domain" description="C3H1-type" evidence="14">
    <location>
        <begin position="1"/>
        <end position="20"/>
    </location>
</feature>
<evidence type="ECO:0000256" key="3">
    <source>
        <dbReference type="ARBA" id="ARBA00022679"/>
    </source>
</evidence>
<dbReference type="Gene3D" id="1.20.120.1750">
    <property type="match status" value="1"/>
</dbReference>
<evidence type="ECO:0000256" key="6">
    <source>
        <dbReference type="ARBA" id="ARBA00022771"/>
    </source>
</evidence>
<dbReference type="PROSITE" id="PS50103">
    <property type="entry name" value="ZF_C3H1"/>
    <property type="match status" value="2"/>
</dbReference>
<reference evidence="16 17" key="1">
    <citation type="submission" date="2016-10" db="EMBL/GenBank/DDBJ databases">
        <title>Genome sequence of the basidiomycete white-rot fungus Trametes pubescens.</title>
        <authorList>
            <person name="Makela M.R."/>
            <person name="Granchi Z."/>
            <person name="Peng M."/>
            <person name="De Vries R.P."/>
            <person name="Grigoriev I."/>
            <person name="Riley R."/>
            <person name="Hilden K."/>
        </authorList>
    </citation>
    <scope>NUCLEOTIDE SEQUENCE [LARGE SCALE GENOMIC DNA]</scope>
    <source>
        <strain evidence="16 17">FBCC735</strain>
    </source>
</reference>
<proteinExistence type="predicted"/>
<dbReference type="Proteomes" id="UP000184267">
    <property type="component" value="Unassembled WGS sequence"/>
</dbReference>
<dbReference type="Pfam" id="PF01485">
    <property type="entry name" value="IBR"/>
    <property type="match status" value="1"/>
</dbReference>
<comment type="catalytic activity">
    <reaction evidence="1">
        <text>[E2 ubiquitin-conjugating enzyme]-S-ubiquitinyl-L-cysteine + [acceptor protein]-L-lysine = [E2 ubiquitin-conjugating enzyme]-L-cysteine + [acceptor protein]-N(6)-ubiquitinyl-L-lysine.</text>
        <dbReference type="EC" id="2.3.2.31"/>
    </reaction>
</comment>
<dbReference type="Gene3D" id="3.30.1370.210">
    <property type="match status" value="1"/>
</dbReference>
<feature type="domain" description="RING-type" evidence="15">
    <location>
        <begin position="928"/>
        <end position="1147"/>
    </location>
</feature>
<dbReference type="CDD" id="cd20335">
    <property type="entry name" value="BRcat_RBR"/>
    <property type="match status" value="1"/>
</dbReference>
<dbReference type="InterPro" id="IPR027370">
    <property type="entry name" value="Znf-RING_euk"/>
</dbReference>
<feature type="domain" description="RING-type" evidence="12">
    <location>
        <begin position="932"/>
        <end position="977"/>
    </location>
</feature>
<dbReference type="Gene3D" id="3.30.40.10">
    <property type="entry name" value="Zinc/RING finger domain, C3HC4 (zinc finger)"/>
    <property type="match status" value="1"/>
</dbReference>
<dbReference type="InterPro" id="IPR012677">
    <property type="entry name" value="Nucleotide-bd_a/b_plait_sf"/>
</dbReference>
<dbReference type="PROSITE" id="PS50089">
    <property type="entry name" value="ZF_RING_2"/>
    <property type="match status" value="1"/>
</dbReference>
<evidence type="ECO:0000256" key="5">
    <source>
        <dbReference type="ARBA" id="ARBA00022737"/>
    </source>
</evidence>
<dbReference type="GO" id="GO:0061630">
    <property type="term" value="F:ubiquitin protein ligase activity"/>
    <property type="evidence" value="ECO:0007669"/>
    <property type="project" value="UniProtKB-EC"/>
</dbReference>
<evidence type="ECO:0000256" key="8">
    <source>
        <dbReference type="ARBA" id="ARBA00022833"/>
    </source>
</evidence>
<feature type="zinc finger region" description="C3H1-type" evidence="10">
    <location>
        <begin position="1"/>
        <end position="20"/>
    </location>
</feature>
<dbReference type="PROSITE" id="PS00028">
    <property type="entry name" value="ZINC_FINGER_C2H2_1"/>
    <property type="match status" value="1"/>
</dbReference>
<feature type="region of interest" description="Disordered" evidence="11">
    <location>
        <begin position="128"/>
        <end position="170"/>
    </location>
</feature>
<keyword evidence="5" id="KW-0677">Repeat</keyword>
<dbReference type="EMBL" id="MNAD01001649">
    <property type="protein sequence ID" value="OJT02813.1"/>
    <property type="molecule type" value="Genomic_DNA"/>
</dbReference>
<dbReference type="OrthoDB" id="10009520at2759"/>
<evidence type="ECO:0000256" key="4">
    <source>
        <dbReference type="ARBA" id="ARBA00022723"/>
    </source>
</evidence>
<keyword evidence="7" id="KW-0833">Ubl conjugation pathway</keyword>
<dbReference type="GO" id="GO:0016567">
    <property type="term" value="P:protein ubiquitination"/>
    <property type="evidence" value="ECO:0007669"/>
    <property type="project" value="InterPro"/>
</dbReference>
<name>A0A1M2V5G2_TRAPU</name>
<dbReference type="InterPro" id="IPR035979">
    <property type="entry name" value="RBD_domain_sf"/>
</dbReference>
<keyword evidence="9" id="KW-0694">RNA-binding</keyword>
<feature type="domain" description="RRM" evidence="13">
    <location>
        <begin position="421"/>
        <end position="498"/>
    </location>
</feature>
<feature type="compositionally biased region" description="Basic and acidic residues" evidence="11">
    <location>
        <begin position="198"/>
        <end position="209"/>
    </location>
</feature>
<dbReference type="InterPro" id="IPR013087">
    <property type="entry name" value="Znf_C2H2_type"/>
</dbReference>
<keyword evidence="3" id="KW-0808">Transferase</keyword>
<dbReference type="PROSITE" id="PS51873">
    <property type="entry name" value="TRIAD"/>
    <property type="match status" value="1"/>
</dbReference>
<dbReference type="InterPro" id="IPR044066">
    <property type="entry name" value="TRIAD_supradom"/>
</dbReference>
<dbReference type="InterPro" id="IPR002867">
    <property type="entry name" value="IBR_dom"/>
</dbReference>
<dbReference type="SMART" id="SM00647">
    <property type="entry name" value="IBR"/>
    <property type="match status" value="2"/>
</dbReference>
<evidence type="ECO:0000313" key="16">
    <source>
        <dbReference type="EMBL" id="OJT02813.1"/>
    </source>
</evidence>
<keyword evidence="8 10" id="KW-0862">Zinc</keyword>
<dbReference type="PROSITE" id="PS50102">
    <property type="entry name" value="RRM"/>
    <property type="match status" value="1"/>
</dbReference>
<evidence type="ECO:0000256" key="7">
    <source>
        <dbReference type="ARBA" id="ARBA00022786"/>
    </source>
</evidence>
<dbReference type="PANTHER" id="PTHR11685">
    <property type="entry name" value="RBR FAMILY RING FINGER AND IBR DOMAIN-CONTAINING"/>
    <property type="match status" value="1"/>
</dbReference>